<dbReference type="InterPro" id="IPR016093">
    <property type="entry name" value="MIR_motif"/>
</dbReference>
<feature type="compositionally biased region" description="Polar residues" evidence="14">
    <location>
        <begin position="1"/>
        <end position="13"/>
    </location>
</feature>
<evidence type="ECO:0000256" key="1">
    <source>
        <dbReference type="ARBA" id="ARBA00004477"/>
    </source>
</evidence>
<feature type="transmembrane region" description="Helical" evidence="15">
    <location>
        <begin position="723"/>
        <end position="744"/>
    </location>
</feature>
<evidence type="ECO:0000313" key="18">
    <source>
        <dbReference type="Proteomes" id="UP001287286"/>
    </source>
</evidence>
<feature type="region of interest" description="Disordered" evidence="14">
    <location>
        <begin position="1"/>
        <end position="27"/>
    </location>
</feature>
<comment type="similarity">
    <text evidence="3">Belongs to the glycosyltransferase 39 family.</text>
</comment>
<evidence type="ECO:0000256" key="15">
    <source>
        <dbReference type="SAM" id="Phobius"/>
    </source>
</evidence>
<dbReference type="EC" id="2.4.1.109" evidence="4"/>
<evidence type="ECO:0000256" key="6">
    <source>
        <dbReference type="ARBA" id="ARBA00022679"/>
    </source>
</evidence>
<dbReference type="InterPro" id="IPR036300">
    <property type="entry name" value="MIR_dom_sf"/>
</dbReference>
<feature type="transmembrane region" description="Helical" evidence="15">
    <location>
        <begin position="189"/>
        <end position="208"/>
    </location>
</feature>
<feature type="domain" description="MIR" evidence="16">
    <location>
        <begin position="400"/>
        <end position="459"/>
    </location>
</feature>
<name>A0ABR0BJT6_PURLI</name>
<keyword evidence="6" id="KW-0808">Transferase</keyword>
<comment type="subcellular location">
    <subcellularLocation>
        <location evidence="1">Endoplasmic reticulum membrane</location>
        <topology evidence="1">Multi-pass membrane protein</topology>
    </subcellularLocation>
</comment>
<keyword evidence="9" id="KW-0256">Endoplasmic reticulum</keyword>
<evidence type="ECO:0000256" key="3">
    <source>
        <dbReference type="ARBA" id="ARBA00007222"/>
    </source>
</evidence>
<comment type="catalytic activity">
    <reaction evidence="12">
        <text>a di-trans,poly-cis-dolichyl beta-D-mannosyl phosphate + L-threonyl-[protein] = 3-O-(alpha-D-mannosyl)-L-threonyl-[protein] + a di-trans,poly-cis-dolichyl phosphate + H(+)</text>
        <dbReference type="Rhea" id="RHEA:53396"/>
        <dbReference type="Rhea" id="RHEA-COMP:11060"/>
        <dbReference type="Rhea" id="RHEA-COMP:13547"/>
        <dbReference type="Rhea" id="RHEA-COMP:19498"/>
        <dbReference type="Rhea" id="RHEA-COMP:19501"/>
        <dbReference type="ChEBI" id="CHEBI:15378"/>
        <dbReference type="ChEBI" id="CHEBI:30013"/>
        <dbReference type="ChEBI" id="CHEBI:57683"/>
        <dbReference type="ChEBI" id="CHEBI:58211"/>
        <dbReference type="ChEBI" id="CHEBI:137323"/>
        <dbReference type="EC" id="2.4.1.109"/>
    </reaction>
</comment>
<keyword evidence="11 15" id="KW-0472">Membrane</keyword>
<feature type="transmembrane region" description="Helical" evidence="15">
    <location>
        <begin position="1047"/>
        <end position="1066"/>
    </location>
</feature>
<comment type="caution">
    <text evidence="17">The sequence shown here is derived from an EMBL/GenBank/DDBJ whole genome shotgun (WGS) entry which is preliminary data.</text>
</comment>
<evidence type="ECO:0000256" key="10">
    <source>
        <dbReference type="ARBA" id="ARBA00022989"/>
    </source>
</evidence>
<dbReference type="Pfam" id="PF02815">
    <property type="entry name" value="MIR"/>
    <property type="match status" value="1"/>
</dbReference>
<feature type="domain" description="MIR" evidence="16">
    <location>
        <begin position="333"/>
        <end position="393"/>
    </location>
</feature>
<dbReference type="InterPro" id="IPR027005">
    <property type="entry name" value="PMT-like"/>
</dbReference>
<feature type="transmembrane region" description="Helical" evidence="15">
    <location>
        <begin position="637"/>
        <end position="657"/>
    </location>
</feature>
<protein>
    <recommendedName>
        <fullName evidence="4">dolichyl-phosphate-mannose--protein mannosyltransferase</fullName>
        <ecNumber evidence="4">2.4.1.109</ecNumber>
    </recommendedName>
</protein>
<feature type="transmembrane region" description="Helical" evidence="15">
    <location>
        <begin position="139"/>
        <end position="159"/>
    </location>
</feature>
<proteinExistence type="inferred from homology"/>
<dbReference type="Pfam" id="PF11735">
    <property type="entry name" value="CAP59_mtransfer"/>
    <property type="match status" value="1"/>
</dbReference>
<reference evidence="17 18" key="1">
    <citation type="journal article" date="2024" name="Microbiol. Resour. Announc.">
        <title>Genome annotations for the ascomycete fungi Trichoderma harzianum, Trichoderma aggressivum, and Purpureocillium lilacinum.</title>
        <authorList>
            <person name="Beijen E.P.W."/>
            <person name="Ohm R.A."/>
        </authorList>
    </citation>
    <scope>NUCLEOTIDE SEQUENCE [LARGE SCALE GENOMIC DNA]</scope>
    <source>
        <strain evidence="17 18">CBS 150709</strain>
    </source>
</reference>
<dbReference type="Proteomes" id="UP001287286">
    <property type="component" value="Unassembled WGS sequence"/>
</dbReference>
<keyword evidence="18" id="KW-1185">Reference proteome</keyword>
<feature type="transmembrane region" description="Helical" evidence="15">
    <location>
        <begin position="165"/>
        <end position="182"/>
    </location>
</feature>
<feature type="transmembrane region" description="Helical" evidence="15">
    <location>
        <begin position="599"/>
        <end position="617"/>
    </location>
</feature>
<dbReference type="Pfam" id="PF02366">
    <property type="entry name" value="PMT"/>
    <property type="match status" value="1"/>
</dbReference>
<dbReference type="InterPro" id="IPR032421">
    <property type="entry name" value="PMT_4TMC"/>
</dbReference>
<evidence type="ECO:0000256" key="7">
    <source>
        <dbReference type="ARBA" id="ARBA00022692"/>
    </source>
</evidence>
<comment type="catalytic activity">
    <reaction evidence="13">
        <text>a di-trans,poly-cis-dolichyl beta-D-mannosyl phosphate + L-seryl-[protein] = 3-O-(alpha-D-mannosyl)-L-seryl-[protein] + a di-trans,poly-cis-dolichyl phosphate + H(+)</text>
        <dbReference type="Rhea" id="RHEA:17377"/>
        <dbReference type="Rhea" id="RHEA-COMP:9863"/>
        <dbReference type="Rhea" id="RHEA-COMP:13546"/>
        <dbReference type="Rhea" id="RHEA-COMP:19498"/>
        <dbReference type="Rhea" id="RHEA-COMP:19501"/>
        <dbReference type="ChEBI" id="CHEBI:15378"/>
        <dbReference type="ChEBI" id="CHEBI:29999"/>
        <dbReference type="ChEBI" id="CHEBI:57683"/>
        <dbReference type="ChEBI" id="CHEBI:58211"/>
        <dbReference type="ChEBI" id="CHEBI:137321"/>
        <dbReference type="EC" id="2.4.1.109"/>
    </reaction>
</comment>
<evidence type="ECO:0000256" key="8">
    <source>
        <dbReference type="ARBA" id="ARBA00022737"/>
    </source>
</evidence>
<evidence type="ECO:0000256" key="4">
    <source>
        <dbReference type="ARBA" id="ARBA00012839"/>
    </source>
</evidence>
<dbReference type="PANTHER" id="PTHR10050">
    <property type="entry name" value="DOLICHYL-PHOSPHATE-MANNOSE--PROTEIN MANNOSYLTRANSFERASE"/>
    <property type="match status" value="1"/>
</dbReference>
<accession>A0ABR0BJT6</accession>
<comment type="pathway">
    <text evidence="2">Protein modification; protein glycosylation.</text>
</comment>
<evidence type="ECO:0000256" key="14">
    <source>
        <dbReference type="SAM" id="MobiDB-lite"/>
    </source>
</evidence>
<dbReference type="InterPro" id="IPR003342">
    <property type="entry name" value="ArnT-like_N"/>
</dbReference>
<keyword evidence="10 15" id="KW-1133">Transmembrane helix</keyword>
<dbReference type="SUPFAM" id="SSF82109">
    <property type="entry name" value="MIR domain"/>
    <property type="match status" value="1"/>
</dbReference>
<organism evidence="17 18">
    <name type="scientific">Purpureocillium lilacinum</name>
    <name type="common">Paecilomyces lilacinus</name>
    <dbReference type="NCBI Taxonomy" id="33203"/>
    <lineage>
        <taxon>Eukaryota</taxon>
        <taxon>Fungi</taxon>
        <taxon>Dikarya</taxon>
        <taxon>Ascomycota</taxon>
        <taxon>Pezizomycotina</taxon>
        <taxon>Sordariomycetes</taxon>
        <taxon>Hypocreomycetidae</taxon>
        <taxon>Hypocreales</taxon>
        <taxon>Ophiocordycipitaceae</taxon>
        <taxon>Purpureocillium</taxon>
    </lineage>
</organism>
<evidence type="ECO:0000256" key="13">
    <source>
        <dbReference type="ARBA" id="ARBA00045102"/>
    </source>
</evidence>
<gene>
    <name evidence="17" type="ORF">Purlil1_11441</name>
</gene>
<evidence type="ECO:0000313" key="17">
    <source>
        <dbReference type="EMBL" id="KAK4081940.1"/>
    </source>
</evidence>
<evidence type="ECO:0000256" key="12">
    <source>
        <dbReference type="ARBA" id="ARBA00045085"/>
    </source>
</evidence>
<dbReference type="PROSITE" id="PS50919">
    <property type="entry name" value="MIR"/>
    <property type="match status" value="2"/>
</dbReference>
<keyword evidence="7 15" id="KW-0812">Transmembrane</keyword>
<keyword evidence="5" id="KW-0328">Glycosyltransferase</keyword>
<feature type="transmembrane region" description="Helical" evidence="15">
    <location>
        <begin position="241"/>
        <end position="259"/>
    </location>
</feature>
<evidence type="ECO:0000259" key="16">
    <source>
        <dbReference type="PROSITE" id="PS50919"/>
    </source>
</evidence>
<keyword evidence="8" id="KW-0677">Repeat</keyword>
<dbReference type="CDD" id="cd23285">
    <property type="entry name" value="beta-trefoil_MIR_PMT4-like"/>
    <property type="match status" value="1"/>
</dbReference>
<dbReference type="SMART" id="SM00472">
    <property type="entry name" value="MIR"/>
    <property type="match status" value="3"/>
</dbReference>
<dbReference type="PANTHER" id="PTHR10050:SF51">
    <property type="entry name" value="PROTEIN O-MANNOSYL-TRANSFERASE 1"/>
    <property type="match status" value="1"/>
</dbReference>
<evidence type="ECO:0000256" key="2">
    <source>
        <dbReference type="ARBA" id="ARBA00004922"/>
    </source>
</evidence>
<dbReference type="Pfam" id="PF16192">
    <property type="entry name" value="PMT_4TMC"/>
    <property type="match status" value="1"/>
</dbReference>
<dbReference type="Gene3D" id="2.80.10.50">
    <property type="match status" value="1"/>
</dbReference>
<dbReference type="EMBL" id="JAWRVI010000069">
    <property type="protein sequence ID" value="KAK4081940.1"/>
    <property type="molecule type" value="Genomic_DNA"/>
</dbReference>
<dbReference type="InterPro" id="IPR021047">
    <property type="entry name" value="Mannosyltransferase_CMT1"/>
</dbReference>
<evidence type="ECO:0000256" key="11">
    <source>
        <dbReference type="ARBA" id="ARBA00023136"/>
    </source>
</evidence>
<evidence type="ECO:0000256" key="9">
    <source>
        <dbReference type="ARBA" id="ARBA00022824"/>
    </source>
</evidence>
<evidence type="ECO:0000256" key="5">
    <source>
        <dbReference type="ARBA" id="ARBA00022676"/>
    </source>
</evidence>
<feature type="transmembrane region" description="Helical" evidence="15">
    <location>
        <begin position="280"/>
        <end position="299"/>
    </location>
</feature>
<sequence>MARSQTPQGSLRQRNAPVKKGADSPGVAPEHELDKLAKFAMQKNVADGEREHKVALSLITVLAFVTRFWGISHPNEVVFDEVHFGKFASYYIERTYFFDVHPPFAKLLFGFMGWLVGYDGHFHFDNIGDSYIDNKVPYVAFRALPAILGALTVSVTYLIMWESGYSVPACIVAAGLILLDNAHIGQTRLILLDATLVLAMACSLLFYIKFYKLRHEPFSRKWWKWLVLTGFALSCDISTKYVGLFAFVTIGSAVIIDLWELLDIKRPAGAISLPEFGKHFAARAIGLIVLPFMFYLFWFQVHFAILSRSGPGDDFMSPEFQETLSDNVMLANSMTVQYYDAITIRHKETKTYLHSHEDTYPLRYDDGRVSSQGQQVTGYPHNDTNNYWQILPLDDDKQRGRNVRNRDLVRLRHLVTDKVLLSHDVASPYYPTNQEFTCVSVEEAYDSRANDTIFEIRIENGKSNQEFKSISGHFKLIHNPSKVAMWTHTKPLPDWAHRQQEINGNKNIAPSSNVWFVEDIPTMPADDVRRQKEERKVKSLPFLVKWFELQRAMFYHNNKLTSDHPYASHPYQWPFLLRGVSFWTQNDTRQQIYFIGNPVGWWLASSLLAVFAGIIIADQISLKRGIDALDHRTRSRLYNSTGFFWLAWATHYFPFYLMGRQLFLHHYLPSHLASCLVAGGLVEFVFNAEPADEVPPASSKKGSAAGPKRHITARERFAGQSMMGAWIACLVIMAVAVAGWYFFLPLTGCNEVVMIDKSALEGMLGTNEKMDIERTVVKTCLGDGVTEMYDIWLARRGDDIQVGPREAGEAGCLGGVLLRKRHVEKNAMMFEKLWERGRQTVVYEGCACLYFVTASCLARLTCWRYAPQTPPSRLSYRVNSENWPSPRCSSEPLNNNDCRNDFDKSKIVTAVLPEVIACHKRCLPPRGACQFPGFIRHGASLDELVMVQGPGTLPSAGWAGPTFLANGRTFHFVPLARIHFGERRQGAFLASSHQLGALGTINTDRLVLLATPNYTSPCCGTRPSEPTTMLLSDANRLYLRRIVRWRYVRLLLLIFVLFNIFDVLRIHHHLVANDSRVHGRRGATVAGPSRPHERVYIASMHFNNGQILREHWNNAVIRLTETFGPKNVFVSIFESGSWDDSKEVLRQLTAELESRGVPHRIDTSDVTHHDELARSDAEKGDGWIDTPRGKKELRRIPYLARLRNRTIKDLLDLHEKGVDFDKVLFLNDVVFSTEDVLELMDTNGGEYGAACSLDFSKPPLYYDTFALRDIEGKPHVMQTWPYFGARVSRSALVNNMDAVPVTSCWNGIVVMPAEPFVSSTRLRFRGIPDSLALHHLEGSECCLIHADNPLSRTLGVYLNPRVRVGYNLAAYEATHPTGAAWVSTWDIFKGMWRNRIKRWTTVTFEGLVRARRLRAWEAEKHGNKEPGDFCLINEMQVLVDNGWAHV</sequence>